<evidence type="ECO:0000313" key="3">
    <source>
        <dbReference type="Proteomes" id="UP000095347"/>
    </source>
</evidence>
<dbReference type="EMBL" id="MCGG01000002">
    <property type="protein sequence ID" value="OEJ69612.1"/>
    <property type="molecule type" value="Genomic_DNA"/>
</dbReference>
<evidence type="ECO:0000313" key="2">
    <source>
        <dbReference type="EMBL" id="OEJ69612.1"/>
    </source>
</evidence>
<sequence>MRTLRQTYLFSLSAAAMSLAATFASATDVLSQDEAGHVLTVTTSAGPQSVQIAAKEDLIGICEGCIITLENGQAVEAKADDLVFIVDGVLSIHED</sequence>
<keyword evidence="1" id="KW-0732">Signal</keyword>
<protein>
    <submittedName>
        <fullName evidence="2">Uncharacterized protein</fullName>
    </submittedName>
</protein>
<dbReference type="Proteomes" id="UP000095347">
    <property type="component" value="Unassembled WGS sequence"/>
</dbReference>
<keyword evidence="3" id="KW-1185">Reference proteome</keyword>
<gene>
    <name evidence="2" type="ORF">BEN30_01875</name>
</gene>
<organism evidence="2 3">
    <name type="scientific">Magnetovibrio blakemorei</name>
    <dbReference type="NCBI Taxonomy" id="28181"/>
    <lineage>
        <taxon>Bacteria</taxon>
        <taxon>Pseudomonadati</taxon>
        <taxon>Pseudomonadota</taxon>
        <taxon>Alphaproteobacteria</taxon>
        <taxon>Rhodospirillales</taxon>
        <taxon>Magnetovibrionaceae</taxon>
        <taxon>Magnetovibrio</taxon>
    </lineage>
</organism>
<accession>A0A1E5QC99</accession>
<feature type="signal peptide" evidence="1">
    <location>
        <begin position="1"/>
        <end position="26"/>
    </location>
</feature>
<evidence type="ECO:0000256" key="1">
    <source>
        <dbReference type="SAM" id="SignalP"/>
    </source>
</evidence>
<comment type="caution">
    <text evidence="2">The sequence shown here is derived from an EMBL/GenBank/DDBJ whole genome shotgun (WGS) entry which is preliminary data.</text>
</comment>
<dbReference type="AlphaFoldDB" id="A0A1E5QC99"/>
<name>A0A1E5QC99_9PROT</name>
<proteinExistence type="predicted"/>
<dbReference type="RefSeq" id="WP_069956329.1">
    <property type="nucleotide sequence ID" value="NZ_MCGG01000002.1"/>
</dbReference>
<reference evidence="3" key="1">
    <citation type="submission" date="2016-07" db="EMBL/GenBank/DDBJ databases">
        <authorList>
            <person name="Florea S."/>
            <person name="Webb J.S."/>
            <person name="Jaromczyk J."/>
            <person name="Schardl C.L."/>
        </authorList>
    </citation>
    <scope>NUCLEOTIDE SEQUENCE [LARGE SCALE GENOMIC DNA]</scope>
    <source>
        <strain evidence="3">MV-1</strain>
    </source>
</reference>
<feature type="chain" id="PRO_5009184206" evidence="1">
    <location>
        <begin position="27"/>
        <end position="95"/>
    </location>
</feature>